<dbReference type="PANTHER" id="PTHR13256:SF16">
    <property type="entry name" value="ALPHA_BETA-TUBULIN-N-ACETYLTRANSFERASE 9"/>
    <property type="match status" value="1"/>
</dbReference>
<proteinExistence type="inferred from homology"/>
<evidence type="ECO:0000256" key="1">
    <source>
        <dbReference type="ARBA" id="ARBA00009342"/>
    </source>
</evidence>
<name>A0AAW1UGK6_9CUCU</name>
<dbReference type="FunFam" id="3.40.630.30:FF:000248">
    <property type="entry name" value="N-acetyltransferase 9-like protein"/>
    <property type="match status" value="1"/>
</dbReference>
<dbReference type="Pfam" id="PF13302">
    <property type="entry name" value="Acetyltransf_3"/>
    <property type="match status" value="1"/>
</dbReference>
<comment type="caution">
    <text evidence="6">The sequence shown here is derived from an EMBL/GenBank/DDBJ whole genome shotgun (WGS) entry which is preliminary data.</text>
</comment>
<evidence type="ECO:0000256" key="2">
    <source>
        <dbReference type="ARBA" id="ARBA00022679"/>
    </source>
</evidence>
<dbReference type="GO" id="GO:0008080">
    <property type="term" value="F:N-acetyltransferase activity"/>
    <property type="evidence" value="ECO:0007669"/>
    <property type="project" value="InterPro"/>
</dbReference>
<dbReference type="Proteomes" id="UP001431783">
    <property type="component" value="Unassembled WGS sequence"/>
</dbReference>
<reference evidence="6 7" key="1">
    <citation type="submission" date="2023-03" db="EMBL/GenBank/DDBJ databases">
        <title>Genome insight into feeding habits of ladybird beetles.</title>
        <authorList>
            <person name="Li H.-S."/>
            <person name="Huang Y.-H."/>
            <person name="Pang H."/>
        </authorList>
    </citation>
    <scope>NUCLEOTIDE SEQUENCE [LARGE SCALE GENOMIC DNA]</scope>
    <source>
        <strain evidence="6">SYSU_2023b</strain>
        <tissue evidence="6">Whole body</tissue>
    </source>
</reference>
<accession>A0AAW1UGK6</accession>
<dbReference type="SUPFAM" id="SSF55729">
    <property type="entry name" value="Acyl-CoA N-acyltransferases (Nat)"/>
    <property type="match status" value="1"/>
</dbReference>
<keyword evidence="7" id="KW-1185">Reference proteome</keyword>
<dbReference type="PANTHER" id="PTHR13256">
    <property type="entry name" value="N-ACETYLTRANSFERASE 9"/>
    <property type="match status" value="1"/>
</dbReference>
<keyword evidence="2" id="KW-0808">Transferase</keyword>
<gene>
    <name evidence="6" type="ORF">WA026_022739</name>
</gene>
<organism evidence="6 7">
    <name type="scientific">Henosepilachna vigintioctopunctata</name>
    <dbReference type="NCBI Taxonomy" id="420089"/>
    <lineage>
        <taxon>Eukaryota</taxon>
        <taxon>Metazoa</taxon>
        <taxon>Ecdysozoa</taxon>
        <taxon>Arthropoda</taxon>
        <taxon>Hexapoda</taxon>
        <taxon>Insecta</taxon>
        <taxon>Pterygota</taxon>
        <taxon>Neoptera</taxon>
        <taxon>Endopterygota</taxon>
        <taxon>Coleoptera</taxon>
        <taxon>Polyphaga</taxon>
        <taxon>Cucujiformia</taxon>
        <taxon>Coccinelloidea</taxon>
        <taxon>Coccinellidae</taxon>
        <taxon>Epilachninae</taxon>
        <taxon>Epilachnini</taxon>
        <taxon>Henosepilachna</taxon>
    </lineage>
</organism>
<sequence length="202" mass="23488">MRLNKDTKIIGTNVILVPYKEKHVLKYHNWMQSIELRNLTASEPLSLQEEYDMQRSWLIDEDKCTFIILDRATYETTKDEVFSMIGDVNLFFANSDDRLSAEAEIMIAEHSYRGKGRGSEAILHMFLYSIDFINVKQFIVKIQKSNKVSIEMFLKIGFTEIEESSVFNEITFVKVVGPAWIEWINKTIPIHEVLNENSEGLV</sequence>
<evidence type="ECO:0000313" key="7">
    <source>
        <dbReference type="Proteomes" id="UP001431783"/>
    </source>
</evidence>
<dbReference type="EMBL" id="JARQZJ010000080">
    <property type="protein sequence ID" value="KAK9882687.1"/>
    <property type="molecule type" value="Genomic_DNA"/>
</dbReference>
<keyword evidence="3" id="KW-0012">Acyltransferase</keyword>
<comment type="similarity">
    <text evidence="1">Belongs to the acetyltransferase family. GNAT subfamily.</text>
</comment>
<dbReference type="InterPro" id="IPR016181">
    <property type="entry name" value="Acyl_CoA_acyltransferase"/>
</dbReference>
<evidence type="ECO:0000313" key="6">
    <source>
        <dbReference type="EMBL" id="KAK9882687.1"/>
    </source>
</evidence>
<evidence type="ECO:0000256" key="3">
    <source>
        <dbReference type="ARBA" id="ARBA00023315"/>
    </source>
</evidence>
<dbReference type="InterPro" id="IPR000182">
    <property type="entry name" value="GNAT_dom"/>
</dbReference>
<dbReference type="Gene3D" id="3.40.630.30">
    <property type="match status" value="1"/>
</dbReference>
<dbReference type="AlphaFoldDB" id="A0AAW1UGK6"/>
<evidence type="ECO:0000259" key="5">
    <source>
        <dbReference type="Pfam" id="PF13302"/>
    </source>
</evidence>
<dbReference type="InterPro" id="IPR039135">
    <property type="entry name" value="NAT9-like"/>
</dbReference>
<evidence type="ECO:0000256" key="4">
    <source>
        <dbReference type="ARBA" id="ARBA00069551"/>
    </source>
</evidence>
<protein>
    <recommendedName>
        <fullName evidence="4">N-acetyltransferase 9-like protein</fullName>
    </recommendedName>
</protein>
<feature type="domain" description="N-acetyltransferase" evidence="5">
    <location>
        <begin position="14"/>
        <end position="159"/>
    </location>
</feature>